<reference evidence="1 2" key="1">
    <citation type="submission" date="2019-06" db="EMBL/GenBank/DDBJ databases">
        <title>New taxonomy in bacterial strain CC-CFT640, isolated from vineyard.</title>
        <authorList>
            <person name="Lin S.-Y."/>
            <person name="Tsai C.-F."/>
            <person name="Young C.-C."/>
        </authorList>
    </citation>
    <scope>NUCLEOTIDE SEQUENCE [LARGE SCALE GENOMIC DNA]</scope>
    <source>
        <strain evidence="1 2">CC-CFT640</strain>
    </source>
</reference>
<keyword evidence="2" id="KW-1185">Reference proteome</keyword>
<dbReference type="InterPro" id="IPR014710">
    <property type="entry name" value="RmlC-like_jellyroll"/>
</dbReference>
<comment type="caution">
    <text evidence="1">The sequence shown here is derived from an EMBL/GenBank/DDBJ whole genome shotgun (WGS) entry which is preliminary data.</text>
</comment>
<dbReference type="PANTHER" id="PTHR36448:SF2">
    <property type="entry name" value="CUPIN TYPE-1 DOMAIN-CONTAINING PROTEIN"/>
    <property type="match status" value="1"/>
</dbReference>
<evidence type="ECO:0000313" key="2">
    <source>
        <dbReference type="Proteomes" id="UP000321638"/>
    </source>
</evidence>
<protein>
    <submittedName>
        <fullName evidence="1">Cupin</fullName>
    </submittedName>
</protein>
<dbReference type="InterPro" id="IPR011051">
    <property type="entry name" value="RmlC_Cupin_sf"/>
</dbReference>
<gene>
    <name evidence="1" type="ORF">FHP25_19350</name>
</gene>
<proteinExistence type="predicted"/>
<name>A0A5C8PJ25_9HYPH</name>
<dbReference type="Gene3D" id="2.60.120.10">
    <property type="entry name" value="Jelly Rolls"/>
    <property type="match status" value="1"/>
</dbReference>
<dbReference type="CDD" id="cd02219">
    <property type="entry name" value="cupin_YjlB-like"/>
    <property type="match status" value="1"/>
</dbReference>
<evidence type="ECO:0000313" key="1">
    <source>
        <dbReference type="EMBL" id="TXL73813.1"/>
    </source>
</evidence>
<dbReference type="PIRSF" id="PIRSF019307">
    <property type="entry name" value="UCP019307"/>
    <property type="match status" value="1"/>
</dbReference>
<dbReference type="InterPro" id="IPR014500">
    <property type="entry name" value="UCP019307_cupin"/>
</dbReference>
<dbReference type="InterPro" id="IPR047121">
    <property type="entry name" value="YjiB-like"/>
</dbReference>
<dbReference type="EMBL" id="VDUZ01000022">
    <property type="protein sequence ID" value="TXL73813.1"/>
    <property type="molecule type" value="Genomic_DNA"/>
</dbReference>
<dbReference type="OrthoDB" id="9791759at2"/>
<dbReference type="PANTHER" id="PTHR36448">
    <property type="entry name" value="BLR7373 PROTEIN"/>
    <property type="match status" value="1"/>
</dbReference>
<organism evidence="1 2">
    <name type="scientific">Vineibacter terrae</name>
    <dbReference type="NCBI Taxonomy" id="2586908"/>
    <lineage>
        <taxon>Bacteria</taxon>
        <taxon>Pseudomonadati</taxon>
        <taxon>Pseudomonadota</taxon>
        <taxon>Alphaproteobacteria</taxon>
        <taxon>Hyphomicrobiales</taxon>
        <taxon>Vineibacter</taxon>
    </lineage>
</organism>
<dbReference type="RefSeq" id="WP_147848607.1">
    <property type="nucleotide sequence ID" value="NZ_VDUZ01000022.1"/>
</dbReference>
<dbReference type="SUPFAM" id="SSF51182">
    <property type="entry name" value="RmlC-like cupins"/>
    <property type="match status" value="1"/>
</dbReference>
<accession>A0A5C8PJ25</accession>
<dbReference type="Proteomes" id="UP000321638">
    <property type="component" value="Unassembled WGS sequence"/>
</dbReference>
<sequence length="177" mass="18539">MPAQARRSDAPTPEILRLDANGWMPNNPRLPVLLYRSAVDTSGSDPAAAFEALFEHTGWPAQWRDGVYDYHHYHTAAHEVLGIARGKARLMLGGPGGQEVEVRAGDVAVLPAGTGHCRLDASADFLVVGAYPPGQGPDLCRAAPTPAAIAQIAQVSFPASDPVTGPGGPLVALWSMG</sequence>
<dbReference type="AlphaFoldDB" id="A0A5C8PJ25"/>